<reference evidence="1" key="1">
    <citation type="journal article" date="2014" name="Front. Microbiol.">
        <title>High frequency of phylogenetically diverse reductive dehalogenase-homologous genes in deep subseafloor sedimentary metagenomes.</title>
        <authorList>
            <person name="Kawai M."/>
            <person name="Futagami T."/>
            <person name="Toyoda A."/>
            <person name="Takaki Y."/>
            <person name="Nishi S."/>
            <person name="Hori S."/>
            <person name="Arai W."/>
            <person name="Tsubouchi T."/>
            <person name="Morono Y."/>
            <person name="Uchiyama I."/>
            <person name="Ito T."/>
            <person name="Fujiyama A."/>
            <person name="Inagaki F."/>
            <person name="Takami H."/>
        </authorList>
    </citation>
    <scope>NUCLEOTIDE SEQUENCE</scope>
    <source>
        <strain evidence="1">Expedition CK06-06</strain>
    </source>
</reference>
<dbReference type="AlphaFoldDB" id="X1P3C2"/>
<protein>
    <submittedName>
        <fullName evidence="1">Uncharacterized protein</fullName>
    </submittedName>
</protein>
<comment type="caution">
    <text evidence="1">The sequence shown here is derived from an EMBL/GenBank/DDBJ whole genome shotgun (WGS) entry which is preliminary data.</text>
</comment>
<sequence length="67" mass="7945">MTEEKEEPTSEEVKVGAVDWELDGELDRLLNIADYEEAKWYRDNIWGWTGTCEEWEKLMELHGLLDV</sequence>
<proteinExistence type="predicted"/>
<gene>
    <name evidence="1" type="ORF">S06H3_45451</name>
</gene>
<accession>X1P3C2</accession>
<organism evidence="1">
    <name type="scientific">marine sediment metagenome</name>
    <dbReference type="NCBI Taxonomy" id="412755"/>
    <lineage>
        <taxon>unclassified sequences</taxon>
        <taxon>metagenomes</taxon>
        <taxon>ecological metagenomes</taxon>
    </lineage>
</organism>
<dbReference type="EMBL" id="BARV01028380">
    <property type="protein sequence ID" value="GAI33515.1"/>
    <property type="molecule type" value="Genomic_DNA"/>
</dbReference>
<name>X1P3C2_9ZZZZ</name>
<evidence type="ECO:0000313" key="1">
    <source>
        <dbReference type="EMBL" id="GAI33515.1"/>
    </source>
</evidence>